<gene>
    <name evidence="1" type="ORF">N7460_004698</name>
</gene>
<evidence type="ECO:0000313" key="1">
    <source>
        <dbReference type="EMBL" id="KAJ6043343.1"/>
    </source>
</evidence>
<dbReference type="AlphaFoldDB" id="A0AAD6ICC8"/>
<comment type="caution">
    <text evidence="1">The sequence shown here is derived from an EMBL/GenBank/DDBJ whole genome shotgun (WGS) entry which is preliminary data.</text>
</comment>
<dbReference type="Proteomes" id="UP001219568">
    <property type="component" value="Unassembled WGS sequence"/>
</dbReference>
<evidence type="ECO:0000313" key="2">
    <source>
        <dbReference type="Proteomes" id="UP001219568"/>
    </source>
</evidence>
<name>A0AAD6ICC8_PENCN</name>
<reference evidence="1" key="2">
    <citation type="submission" date="2023-01" db="EMBL/GenBank/DDBJ databases">
        <authorList>
            <person name="Petersen C."/>
        </authorList>
    </citation>
    <scope>NUCLEOTIDE SEQUENCE</scope>
    <source>
        <strain evidence="1">IBT 15450</strain>
    </source>
</reference>
<protein>
    <submittedName>
        <fullName evidence="1">Uncharacterized protein</fullName>
    </submittedName>
</protein>
<reference evidence="1" key="1">
    <citation type="journal article" date="2023" name="IMA Fungus">
        <title>Comparative genomic study of the Penicillium genus elucidates a diverse pangenome and 15 lateral gene transfer events.</title>
        <authorList>
            <person name="Petersen C."/>
            <person name="Sorensen T."/>
            <person name="Nielsen M.R."/>
            <person name="Sondergaard T.E."/>
            <person name="Sorensen J.L."/>
            <person name="Fitzpatrick D.A."/>
            <person name="Frisvad J.C."/>
            <person name="Nielsen K.L."/>
        </authorList>
    </citation>
    <scope>NUCLEOTIDE SEQUENCE</scope>
    <source>
        <strain evidence="1">IBT 15450</strain>
    </source>
</reference>
<sequence length="230" mass="26241">MSTPVYLLQLLCTKVTVDLWLPPPTGPVSKAWEITEKIEEAVKVTNEFETVNGMTISYARGEFRCRSSNNEKKLAVLRIHKQVSFAGSDRDDPEDRNHKLLNHMDRKKALQQRDCPVVPESLGYQLAKQSMLANVLKGCPVYLAWKKVPGETFMHQAWETPLSKRAEIRSKFELHFVSQTPRAMANGPWTYEADPPDWSEVRKAGRPIHKSRRHGNGSAEGRTHLIIARR</sequence>
<proteinExistence type="predicted"/>
<accession>A0AAD6ICC8</accession>
<keyword evidence="2" id="KW-1185">Reference proteome</keyword>
<dbReference type="EMBL" id="JAQJZL010000004">
    <property type="protein sequence ID" value="KAJ6043343.1"/>
    <property type="molecule type" value="Genomic_DNA"/>
</dbReference>
<organism evidence="1 2">
    <name type="scientific">Penicillium canescens</name>
    <dbReference type="NCBI Taxonomy" id="5083"/>
    <lineage>
        <taxon>Eukaryota</taxon>
        <taxon>Fungi</taxon>
        <taxon>Dikarya</taxon>
        <taxon>Ascomycota</taxon>
        <taxon>Pezizomycotina</taxon>
        <taxon>Eurotiomycetes</taxon>
        <taxon>Eurotiomycetidae</taxon>
        <taxon>Eurotiales</taxon>
        <taxon>Aspergillaceae</taxon>
        <taxon>Penicillium</taxon>
    </lineage>
</organism>